<sequence length="154" mass="17608">MNADALLLYSYLMRQDIPFTRFCHPAYRDRTQWIQSLKKSKLEPVFPVCRVFVSTTGSFLLMLGTDAETVSPPESYAPAEPAELQQICEILHCQPHTLSPMGLLFDQEHLCRMRADSTLRQSKLLCFSPCSDTSSVLMTPEAFFQQFLPAFQHK</sequence>
<evidence type="ECO:0000313" key="2">
    <source>
        <dbReference type="Proteomes" id="UP000016662"/>
    </source>
</evidence>
<dbReference type="STRING" id="411473.RUMCAL_01889"/>
<proteinExistence type="predicted"/>
<dbReference type="PATRIC" id="fig|411473.3.peg.1550"/>
<dbReference type="RefSeq" id="WP_021683386.1">
    <property type="nucleotide sequence ID" value="NZ_KI260480.1"/>
</dbReference>
<dbReference type="OrthoDB" id="9798587at2"/>
<dbReference type="SUPFAM" id="SSF55826">
    <property type="entry name" value="YbaK/ProRS associated domain"/>
    <property type="match status" value="1"/>
</dbReference>
<keyword evidence="2" id="KW-1185">Reference proteome</keyword>
<organism evidence="1 2">
    <name type="scientific">Ruminococcus callidus ATCC 27760</name>
    <dbReference type="NCBI Taxonomy" id="411473"/>
    <lineage>
        <taxon>Bacteria</taxon>
        <taxon>Bacillati</taxon>
        <taxon>Bacillota</taxon>
        <taxon>Clostridia</taxon>
        <taxon>Eubacteriales</taxon>
        <taxon>Oscillospiraceae</taxon>
        <taxon>Ruminococcus</taxon>
    </lineage>
</organism>
<comment type="caution">
    <text evidence="1">The sequence shown here is derived from an EMBL/GenBank/DDBJ whole genome shotgun (WGS) entry which is preliminary data.</text>
</comment>
<dbReference type="GO" id="GO:0002161">
    <property type="term" value="F:aminoacyl-tRNA deacylase activity"/>
    <property type="evidence" value="ECO:0007669"/>
    <property type="project" value="InterPro"/>
</dbReference>
<accession>U2KRU1</accession>
<gene>
    <name evidence="1" type="ORF">RUMCAL_01889</name>
</gene>
<protein>
    <recommendedName>
        <fullName evidence="3">YbaK/aminoacyl-tRNA synthetase-associated domain-containing protein</fullName>
    </recommendedName>
</protein>
<dbReference type="Gene3D" id="3.90.960.10">
    <property type="entry name" value="YbaK/aminoacyl-tRNA synthetase-associated domain"/>
    <property type="match status" value="1"/>
</dbReference>
<dbReference type="InterPro" id="IPR036754">
    <property type="entry name" value="YbaK/aa-tRNA-synt-asso_dom_sf"/>
</dbReference>
<dbReference type="AlphaFoldDB" id="U2KRU1"/>
<name>U2KRU1_9FIRM</name>
<evidence type="ECO:0008006" key="3">
    <source>
        <dbReference type="Google" id="ProtNLM"/>
    </source>
</evidence>
<dbReference type="HOGENOM" id="CLU_1702955_0_0_9"/>
<reference evidence="1 2" key="1">
    <citation type="submission" date="2013-07" db="EMBL/GenBank/DDBJ databases">
        <authorList>
            <person name="Weinstock G."/>
            <person name="Sodergren E."/>
            <person name="Wylie T."/>
            <person name="Fulton L."/>
            <person name="Fulton R."/>
            <person name="Fronick C."/>
            <person name="O'Laughlin M."/>
            <person name="Godfrey J."/>
            <person name="Miner T."/>
            <person name="Herter B."/>
            <person name="Appelbaum E."/>
            <person name="Cordes M."/>
            <person name="Lek S."/>
            <person name="Wollam A."/>
            <person name="Pepin K.H."/>
            <person name="Palsikar V.B."/>
            <person name="Mitreva M."/>
            <person name="Wilson R.K."/>
        </authorList>
    </citation>
    <scope>NUCLEOTIDE SEQUENCE [LARGE SCALE GENOMIC DNA]</scope>
    <source>
        <strain evidence="1 2">ATCC 27760</strain>
    </source>
</reference>
<evidence type="ECO:0000313" key="1">
    <source>
        <dbReference type="EMBL" id="ERJ94805.1"/>
    </source>
</evidence>
<dbReference type="EMBL" id="AWVF01000235">
    <property type="protein sequence ID" value="ERJ94805.1"/>
    <property type="molecule type" value="Genomic_DNA"/>
</dbReference>
<dbReference type="Proteomes" id="UP000016662">
    <property type="component" value="Unassembled WGS sequence"/>
</dbReference>